<dbReference type="SUPFAM" id="SSF54523">
    <property type="entry name" value="Pili subunits"/>
    <property type="match status" value="1"/>
</dbReference>
<dbReference type="EMBL" id="CP007389">
    <property type="protein sequence ID" value="APT73564.1"/>
    <property type="molecule type" value="Genomic_DNA"/>
</dbReference>
<keyword evidence="3" id="KW-0574">Periplasm</keyword>
<sequence>MKKGFTLVELLIVLAVISALLSVATPVALRAVAKAKATQVAMNLRNLSTSLEQALLLYPEEFNKQELDGKNVVFELYKRGFINTDLSSNGYVINITNDKFIIKYLNSDIDLTLVKSSYPAVKSGTNNGKEYVYVEVNIP</sequence>
<name>A0ABN4UU93_9BACT</name>
<evidence type="ECO:0000313" key="6">
    <source>
        <dbReference type="Proteomes" id="UP000185490"/>
    </source>
</evidence>
<keyword evidence="6" id="KW-1185">Reference proteome</keyword>
<dbReference type="NCBIfam" id="TIGR02532">
    <property type="entry name" value="IV_pilin_GFxxxE"/>
    <property type="match status" value="1"/>
</dbReference>
<accession>A0ABN4UU93</accession>
<dbReference type="RefSeq" id="WP_012056764.1">
    <property type="nucleotide sequence ID" value="NZ_CP007389.1"/>
</dbReference>
<evidence type="ECO:0000256" key="2">
    <source>
        <dbReference type="ARBA" id="ARBA00004418"/>
    </source>
</evidence>
<evidence type="ECO:0000256" key="1">
    <source>
        <dbReference type="ARBA" id="ARBA00004203"/>
    </source>
</evidence>
<dbReference type="Proteomes" id="UP000185490">
    <property type="component" value="Chromosome"/>
</dbReference>
<protein>
    <submittedName>
        <fullName evidence="5">Type IV pilin</fullName>
    </submittedName>
</protein>
<organism evidence="5 6">
    <name type="scientific">Thermosipho melanesiensis</name>
    <dbReference type="NCBI Taxonomy" id="46541"/>
    <lineage>
        <taxon>Bacteria</taxon>
        <taxon>Thermotogati</taxon>
        <taxon>Thermotogota</taxon>
        <taxon>Thermotogae</taxon>
        <taxon>Thermotogales</taxon>
        <taxon>Fervidobacteriaceae</taxon>
        <taxon>Thermosipho</taxon>
    </lineage>
</organism>
<dbReference type="Pfam" id="PF07963">
    <property type="entry name" value="N_methyl"/>
    <property type="match status" value="1"/>
</dbReference>
<reference evidence="5 6" key="1">
    <citation type="submission" date="2014-02" db="EMBL/GenBank/DDBJ databases">
        <title>Diversity of Thermotogales isolates from hydrothermal vents.</title>
        <authorList>
            <person name="Haverkamp T.H.A."/>
            <person name="Lossouarn J."/>
            <person name="Geslin C."/>
            <person name="Nesbo C.L."/>
        </authorList>
    </citation>
    <scope>NUCLEOTIDE SEQUENCE [LARGE SCALE GENOMIC DNA]</scope>
    <source>
        <strain evidence="5 6">431</strain>
    </source>
</reference>
<dbReference type="InterPro" id="IPR012902">
    <property type="entry name" value="N_methyl_site"/>
</dbReference>
<comment type="subcellular location">
    <subcellularLocation>
        <location evidence="1">Cell outer membrane</location>
        <topology evidence="1">Single-pass membrane protein</topology>
    </subcellularLocation>
    <subcellularLocation>
        <location evidence="2">Periplasm</location>
    </subcellularLocation>
</comment>
<evidence type="ECO:0000256" key="3">
    <source>
        <dbReference type="ARBA" id="ARBA00022764"/>
    </source>
</evidence>
<dbReference type="Gene3D" id="3.30.700.10">
    <property type="entry name" value="Glycoprotein, Type 4 Pilin"/>
    <property type="match status" value="1"/>
</dbReference>
<proteinExistence type="predicted"/>
<evidence type="ECO:0000313" key="5">
    <source>
        <dbReference type="EMBL" id="APT73564.1"/>
    </source>
</evidence>
<evidence type="ECO:0000256" key="4">
    <source>
        <dbReference type="ARBA" id="ARBA00023237"/>
    </source>
</evidence>
<gene>
    <name evidence="5" type="ORF">BW47_02860</name>
</gene>
<keyword evidence="4" id="KW-0998">Cell outer membrane</keyword>
<keyword evidence="4" id="KW-0472">Membrane</keyword>
<dbReference type="InterPro" id="IPR045584">
    <property type="entry name" value="Pilin-like"/>
</dbReference>
<dbReference type="PROSITE" id="PS00409">
    <property type="entry name" value="PROKAR_NTER_METHYL"/>
    <property type="match status" value="1"/>
</dbReference>